<keyword evidence="2" id="KW-1185">Reference proteome</keyword>
<name>A0A369WRA2_9GAMM</name>
<dbReference type="AlphaFoldDB" id="A0A369WRA2"/>
<organism evidence="1 2">
    <name type="scientific">Motiliproteus coralliicola</name>
    <dbReference type="NCBI Taxonomy" id="2283196"/>
    <lineage>
        <taxon>Bacteria</taxon>
        <taxon>Pseudomonadati</taxon>
        <taxon>Pseudomonadota</taxon>
        <taxon>Gammaproteobacteria</taxon>
        <taxon>Oceanospirillales</taxon>
        <taxon>Oceanospirillaceae</taxon>
        <taxon>Motiliproteus</taxon>
    </lineage>
</organism>
<dbReference type="Proteomes" id="UP000253769">
    <property type="component" value="Unassembled WGS sequence"/>
</dbReference>
<gene>
    <name evidence="1" type="ORF">DV711_00950</name>
</gene>
<reference evidence="1 2" key="1">
    <citation type="submission" date="2018-07" db="EMBL/GenBank/DDBJ databases">
        <title>Motiliproteus coralliicola sp. nov., a bacterium isolated from Coral.</title>
        <authorList>
            <person name="Wang G."/>
        </authorList>
    </citation>
    <scope>NUCLEOTIDE SEQUENCE [LARGE SCALE GENOMIC DNA]</scope>
    <source>
        <strain evidence="1 2">C34</strain>
    </source>
</reference>
<proteinExistence type="predicted"/>
<comment type="caution">
    <text evidence="1">The sequence shown here is derived from an EMBL/GenBank/DDBJ whole genome shotgun (WGS) entry which is preliminary data.</text>
</comment>
<protein>
    <submittedName>
        <fullName evidence="1">Uncharacterized protein</fullName>
    </submittedName>
</protein>
<evidence type="ECO:0000313" key="2">
    <source>
        <dbReference type="Proteomes" id="UP000253769"/>
    </source>
</evidence>
<sequence length="108" mass="12837">MQLVTMSADLSPDDRQRLEQLMEHLKEHVNHNQEDQRKMILRWFTSRLGNRLFSNHYRQLLLELANLMSSIWVGSPNFRSSEEVLNWLQETSVPSNVAHLDEHRKEQA</sequence>
<dbReference type="EMBL" id="QQOH01000001">
    <property type="protein sequence ID" value="RDE24197.1"/>
    <property type="molecule type" value="Genomic_DNA"/>
</dbReference>
<evidence type="ECO:0000313" key="1">
    <source>
        <dbReference type="EMBL" id="RDE24197.1"/>
    </source>
</evidence>
<accession>A0A369WRA2</accession>